<evidence type="ECO:0000256" key="3">
    <source>
        <dbReference type="ARBA" id="ARBA00022692"/>
    </source>
</evidence>
<evidence type="ECO:0000256" key="2">
    <source>
        <dbReference type="ARBA" id="ARBA00022475"/>
    </source>
</evidence>
<gene>
    <name evidence="7" type="ORF">Fcan01_28261</name>
</gene>
<evidence type="ECO:0000256" key="1">
    <source>
        <dbReference type="ARBA" id="ARBA00004651"/>
    </source>
</evidence>
<keyword evidence="3 6" id="KW-0812">Transmembrane</keyword>
<protein>
    <submittedName>
        <fullName evidence="7">Uncharacterized protein</fullName>
    </submittedName>
</protein>
<dbReference type="GO" id="GO:0050909">
    <property type="term" value="P:sensory perception of taste"/>
    <property type="evidence" value="ECO:0007669"/>
    <property type="project" value="InterPro"/>
</dbReference>
<reference evidence="7 8" key="1">
    <citation type="submission" date="2015-12" db="EMBL/GenBank/DDBJ databases">
        <title>The genome of Folsomia candida.</title>
        <authorList>
            <person name="Faddeeva A."/>
            <person name="Derks M.F."/>
            <person name="Anvar Y."/>
            <person name="Smit S."/>
            <person name="Van Straalen N."/>
            <person name="Roelofs D."/>
        </authorList>
    </citation>
    <scope>NUCLEOTIDE SEQUENCE [LARGE SCALE GENOMIC DNA]</scope>
    <source>
        <strain evidence="7 8">VU population</strain>
        <tissue evidence="7">Whole body</tissue>
    </source>
</reference>
<organism evidence="7 8">
    <name type="scientific">Folsomia candida</name>
    <name type="common">Springtail</name>
    <dbReference type="NCBI Taxonomy" id="158441"/>
    <lineage>
        <taxon>Eukaryota</taxon>
        <taxon>Metazoa</taxon>
        <taxon>Ecdysozoa</taxon>
        <taxon>Arthropoda</taxon>
        <taxon>Hexapoda</taxon>
        <taxon>Collembola</taxon>
        <taxon>Entomobryomorpha</taxon>
        <taxon>Isotomoidea</taxon>
        <taxon>Isotomidae</taxon>
        <taxon>Proisotominae</taxon>
        <taxon>Folsomia</taxon>
    </lineage>
</organism>
<dbReference type="GO" id="GO:0005886">
    <property type="term" value="C:plasma membrane"/>
    <property type="evidence" value="ECO:0007669"/>
    <property type="project" value="UniProtKB-SubCell"/>
</dbReference>
<evidence type="ECO:0000256" key="5">
    <source>
        <dbReference type="ARBA" id="ARBA00023136"/>
    </source>
</evidence>
<evidence type="ECO:0000256" key="4">
    <source>
        <dbReference type="ARBA" id="ARBA00022989"/>
    </source>
</evidence>
<feature type="transmembrane region" description="Helical" evidence="6">
    <location>
        <begin position="54"/>
        <end position="76"/>
    </location>
</feature>
<comment type="caution">
    <text evidence="7">The sequence shown here is derived from an EMBL/GenBank/DDBJ whole genome shotgun (WGS) entry which is preliminary data.</text>
</comment>
<evidence type="ECO:0000256" key="6">
    <source>
        <dbReference type="SAM" id="Phobius"/>
    </source>
</evidence>
<comment type="subcellular location">
    <subcellularLocation>
        <location evidence="1">Cell membrane</location>
        <topology evidence="1">Multi-pass membrane protein</topology>
    </subcellularLocation>
</comment>
<accession>A0A226CVD2</accession>
<keyword evidence="5 6" id="KW-0472">Membrane</keyword>
<evidence type="ECO:0000313" key="8">
    <source>
        <dbReference type="Proteomes" id="UP000198287"/>
    </source>
</evidence>
<feature type="transmembrane region" description="Helical" evidence="6">
    <location>
        <begin position="141"/>
        <end position="159"/>
    </location>
</feature>
<dbReference type="Proteomes" id="UP000198287">
    <property type="component" value="Unassembled WGS sequence"/>
</dbReference>
<feature type="transmembrane region" description="Helical" evidence="6">
    <location>
        <begin position="20"/>
        <end position="42"/>
    </location>
</feature>
<dbReference type="AlphaFoldDB" id="A0A226CVD2"/>
<keyword evidence="4 6" id="KW-1133">Transmembrane helix</keyword>
<proteinExistence type="predicted"/>
<dbReference type="Pfam" id="PF08395">
    <property type="entry name" value="7tm_7"/>
    <property type="match status" value="1"/>
</dbReference>
<keyword evidence="2" id="KW-1003">Cell membrane</keyword>
<dbReference type="EMBL" id="LNIX01000067">
    <property type="protein sequence ID" value="OXA36963.1"/>
    <property type="molecule type" value="Genomic_DNA"/>
</dbReference>
<name>A0A226CVD2_FOLCA</name>
<keyword evidence="8" id="KW-1185">Reference proteome</keyword>
<sequence>MGHLMKILAKANSLGDQFIFVFGTMSIFILITAVHILLVTVYRLSNSAAGDGQAIKQTMAMVVIVLFGVLKMVVIIEVGQDIKNKRDKISATLSYLGTTTGGKPSTYDSSVCPLILELRQLLGLEKFEICPCNFFTLDRRLIATMISTVVTFVIVIAQMKESERNG</sequence>
<dbReference type="InterPro" id="IPR013604">
    <property type="entry name" value="7TM_chemorcpt"/>
</dbReference>
<evidence type="ECO:0000313" key="7">
    <source>
        <dbReference type="EMBL" id="OXA36963.1"/>
    </source>
</evidence>